<dbReference type="InterPro" id="IPR027417">
    <property type="entry name" value="P-loop_NTPase"/>
</dbReference>
<comment type="similarity">
    <text evidence="7">Belongs to the DNA polymerase HolA subunit family.</text>
</comment>
<evidence type="ECO:0000256" key="7">
    <source>
        <dbReference type="ARBA" id="ARBA00034754"/>
    </source>
</evidence>
<dbReference type="eggNOG" id="COG1466">
    <property type="taxonomic scope" value="Bacteria"/>
</dbReference>
<proteinExistence type="inferred from homology"/>
<protein>
    <recommendedName>
        <fullName evidence="2">DNA polymerase III subunit delta</fullName>
        <ecNumber evidence="1">2.7.7.7</ecNumber>
    </recommendedName>
</protein>
<dbReference type="GO" id="GO:0006261">
    <property type="term" value="P:DNA-templated DNA replication"/>
    <property type="evidence" value="ECO:0007669"/>
    <property type="project" value="TreeGrafter"/>
</dbReference>
<evidence type="ECO:0000313" key="12">
    <source>
        <dbReference type="Proteomes" id="UP000005019"/>
    </source>
</evidence>
<dbReference type="InterPro" id="IPR010372">
    <property type="entry name" value="DNA_pol3_delta_N"/>
</dbReference>
<keyword evidence="3" id="KW-0808">Transferase</keyword>
<name>F5RCY9_METUF</name>
<evidence type="ECO:0000259" key="9">
    <source>
        <dbReference type="Pfam" id="PF06144"/>
    </source>
</evidence>
<dbReference type="InterPro" id="IPR005790">
    <property type="entry name" value="DNA_polIII_delta"/>
</dbReference>
<feature type="domain" description="DNA polymerase III subunit delta C-terminal" evidence="10">
    <location>
        <begin position="216"/>
        <end position="331"/>
    </location>
</feature>
<dbReference type="NCBIfam" id="TIGR01128">
    <property type="entry name" value="holA"/>
    <property type="match status" value="1"/>
</dbReference>
<dbReference type="Gene3D" id="1.20.272.10">
    <property type="match status" value="1"/>
</dbReference>
<dbReference type="SUPFAM" id="SSF48019">
    <property type="entry name" value="post-AAA+ oligomerization domain-like"/>
    <property type="match status" value="1"/>
</dbReference>
<accession>F5RCY9</accession>
<dbReference type="GO" id="GO:0009360">
    <property type="term" value="C:DNA polymerase III complex"/>
    <property type="evidence" value="ECO:0007669"/>
    <property type="project" value="InterPro"/>
</dbReference>
<evidence type="ECO:0000256" key="2">
    <source>
        <dbReference type="ARBA" id="ARBA00017703"/>
    </source>
</evidence>
<dbReference type="PANTHER" id="PTHR34388">
    <property type="entry name" value="DNA POLYMERASE III SUBUNIT DELTA"/>
    <property type="match status" value="1"/>
</dbReference>
<dbReference type="Pfam" id="PF14840">
    <property type="entry name" value="DNA_pol3_delt_C"/>
    <property type="match status" value="1"/>
</dbReference>
<dbReference type="SUPFAM" id="SSF52540">
    <property type="entry name" value="P-loop containing nucleoside triphosphate hydrolases"/>
    <property type="match status" value="1"/>
</dbReference>
<evidence type="ECO:0000259" key="10">
    <source>
        <dbReference type="Pfam" id="PF14840"/>
    </source>
</evidence>
<dbReference type="Gene3D" id="1.10.8.60">
    <property type="match status" value="1"/>
</dbReference>
<evidence type="ECO:0000256" key="5">
    <source>
        <dbReference type="ARBA" id="ARBA00022705"/>
    </source>
</evidence>
<keyword evidence="4" id="KW-0548">Nucleotidyltransferase</keyword>
<dbReference type="Proteomes" id="UP000005019">
    <property type="component" value="Unassembled WGS sequence"/>
</dbReference>
<dbReference type="GO" id="GO:0003887">
    <property type="term" value="F:DNA-directed DNA polymerase activity"/>
    <property type="evidence" value="ECO:0007669"/>
    <property type="project" value="UniProtKB-KW"/>
</dbReference>
<dbReference type="CDD" id="cd18138">
    <property type="entry name" value="HLD_clamp_pol_III_delta"/>
    <property type="match status" value="1"/>
</dbReference>
<dbReference type="PANTHER" id="PTHR34388:SF1">
    <property type="entry name" value="DNA POLYMERASE III SUBUNIT DELTA"/>
    <property type="match status" value="1"/>
</dbReference>
<dbReference type="Gene3D" id="3.40.50.300">
    <property type="entry name" value="P-loop containing nucleotide triphosphate hydrolases"/>
    <property type="match status" value="1"/>
</dbReference>
<evidence type="ECO:0000256" key="3">
    <source>
        <dbReference type="ARBA" id="ARBA00022679"/>
    </source>
</evidence>
<comment type="catalytic activity">
    <reaction evidence="8">
        <text>DNA(n) + a 2'-deoxyribonucleoside 5'-triphosphate = DNA(n+1) + diphosphate</text>
        <dbReference type="Rhea" id="RHEA:22508"/>
        <dbReference type="Rhea" id="RHEA-COMP:17339"/>
        <dbReference type="Rhea" id="RHEA-COMP:17340"/>
        <dbReference type="ChEBI" id="CHEBI:33019"/>
        <dbReference type="ChEBI" id="CHEBI:61560"/>
        <dbReference type="ChEBI" id="CHEBI:173112"/>
        <dbReference type="EC" id="2.7.7.7"/>
    </reaction>
</comment>
<gene>
    <name evidence="11" type="ORF">METUNv1_02145</name>
</gene>
<dbReference type="AlphaFoldDB" id="F5RCY9"/>
<dbReference type="Pfam" id="PF06144">
    <property type="entry name" value="DNA_pol3_delta"/>
    <property type="match status" value="1"/>
</dbReference>
<keyword evidence="5" id="KW-0235">DNA replication</keyword>
<feature type="domain" description="DNA polymerase III delta N-terminal" evidence="9">
    <location>
        <begin position="18"/>
        <end position="133"/>
    </location>
</feature>
<dbReference type="EMBL" id="AFHG01000049">
    <property type="protein sequence ID" value="EGK71640.1"/>
    <property type="molecule type" value="Genomic_DNA"/>
</dbReference>
<evidence type="ECO:0000256" key="6">
    <source>
        <dbReference type="ARBA" id="ARBA00022932"/>
    </source>
</evidence>
<evidence type="ECO:0000256" key="4">
    <source>
        <dbReference type="ARBA" id="ARBA00022695"/>
    </source>
</evidence>
<dbReference type="InterPro" id="IPR008921">
    <property type="entry name" value="DNA_pol3_clamp-load_cplx_C"/>
</dbReference>
<sequence>MRADQLDAHLKGTLAPLYVLHGDEPLLVIEAADAIRTAARARGFGERDVLVVTQYFKWSALAEAAGNMSLFGGDKVIDLRIPTGKPGREGSDALARYAANPPAGTLTLVTLPLMDWKAKKSAWFAALIEHGIELELNAPGLDRLPGWLAGRLARQQQSATPEALEFMAGHVEGNLLAANQEVMKLGLLHPPGELTLEQVRNAVMDVARYDVDDLRQALLAGDAARASRLLDGLRAEGVAAPLILWIVVSELRVLATARAEMDAGRSADDALAAARIFGARQSPYKRALQRLSSSATRTALMQAARLDRMIKGVARGDVWDEFLQIALRLCAR</sequence>
<dbReference type="EC" id="2.7.7.7" evidence="1"/>
<comment type="caution">
    <text evidence="11">The sequence shown here is derived from an EMBL/GenBank/DDBJ whole genome shotgun (WGS) entry which is preliminary data.</text>
</comment>
<evidence type="ECO:0000313" key="11">
    <source>
        <dbReference type="EMBL" id="EGK71640.1"/>
    </source>
</evidence>
<dbReference type="STRING" id="1000565.METUNv1_02145"/>
<keyword evidence="6" id="KW-0239">DNA-directed DNA polymerase</keyword>
<evidence type="ECO:0000256" key="8">
    <source>
        <dbReference type="ARBA" id="ARBA00049244"/>
    </source>
</evidence>
<reference evidence="11 12" key="1">
    <citation type="journal article" date="2011" name="J. Bacteriol.">
        <title>Genome sequence of Methyloversatilis universalis FAM5T, a methylotrophic representative of the order Rhodocyclales.</title>
        <authorList>
            <person name="Kittichotirat W."/>
            <person name="Good N.M."/>
            <person name="Hall R."/>
            <person name="Bringel F."/>
            <person name="Lajus A."/>
            <person name="Medigue C."/>
            <person name="Smalley N.E."/>
            <person name="Beck D."/>
            <person name="Bumgarner R."/>
            <person name="Vuilleumier S."/>
            <person name="Kalyuzhnaya M.G."/>
        </authorList>
    </citation>
    <scope>NUCLEOTIDE SEQUENCE [LARGE SCALE GENOMIC DNA]</scope>
    <source>
        <strain evidence="12">ATCC BAA-1314 / JCM 13912 / FAM5</strain>
    </source>
</reference>
<evidence type="ECO:0000256" key="1">
    <source>
        <dbReference type="ARBA" id="ARBA00012417"/>
    </source>
</evidence>
<keyword evidence="12" id="KW-1185">Reference proteome</keyword>
<dbReference type="GO" id="GO:0003677">
    <property type="term" value="F:DNA binding"/>
    <property type="evidence" value="ECO:0007669"/>
    <property type="project" value="InterPro"/>
</dbReference>
<organism evidence="11 12">
    <name type="scientific">Methyloversatilis universalis (strain ATCC BAA-1314 / DSM 25237 / JCM 13912 / CCUG 52030 / FAM5)</name>
    <dbReference type="NCBI Taxonomy" id="1000565"/>
    <lineage>
        <taxon>Bacteria</taxon>
        <taxon>Pseudomonadati</taxon>
        <taxon>Pseudomonadota</taxon>
        <taxon>Betaproteobacteria</taxon>
        <taxon>Nitrosomonadales</taxon>
        <taxon>Sterolibacteriaceae</taxon>
        <taxon>Methyloversatilis</taxon>
    </lineage>
</organism>
<dbReference type="InterPro" id="IPR032780">
    <property type="entry name" value="DNA_pol3_delt_C"/>
</dbReference>